<dbReference type="Proteomes" id="UP000693715">
    <property type="component" value="Chromosome"/>
</dbReference>
<gene>
    <name evidence="1" type="ORF">B0X70_17565</name>
</gene>
<proteinExistence type="predicted"/>
<dbReference type="EMBL" id="CP020335">
    <property type="protein sequence ID" value="QXF34774.1"/>
    <property type="molecule type" value="Genomic_DNA"/>
</dbReference>
<organism evidence="1 2">
    <name type="scientific">Photorhabdus akhurstii</name>
    <dbReference type="NCBI Taxonomy" id="171438"/>
    <lineage>
        <taxon>Bacteria</taxon>
        <taxon>Pseudomonadati</taxon>
        <taxon>Pseudomonadota</taxon>
        <taxon>Gammaproteobacteria</taxon>
        <taxon>Enterobacterales</taxon>
        <taxon>Morganellaceae</taxon>
        <taxon>Photorhabdus</taxon>
    </lineage>
</organism>
<dbReference type="Pfam" id="PF06252">
    <property type="entry name" value="GemA"/>
    <property type="match status" value="1"/>
</dbReference>
<sequence length="145" mass="17039">MAKQKLIQLIHIARSDLKLDEDTYRQMLLSETGKTSTQEMDIPQLTRVLEAMKKRGFKIKSFRKSKTSRPLDSHPQSKKIRALWLEMASIGIVRNGSKQALAHWIKRETNIDGLQWLDSDQASSIIEKLKKWQNRVTRKKYEWCE</sequence>
<dbReference type="InterPro" id="IPR009363">
    <property type="entry name" value="Phage_Mu_Gp16"/>
</dbReference>
<protein>
    <submittedName>
        <fullName evidence="1">GemA protein</fullName>
    </submittedName>
</protein>
<keyword evidence="2" id="KW-1185">Reference proteome</keyword>
<evidence type="ECO:0000313" key="1">
    <source>
        <dbReference type="EMBL" id="QXF34774.1"/>
    </source>
</evidence>
<dbReference type="RefSeq" id="WP_217469939.1">
    <property type="nucleotide sequence ID" value="NZ_CP020335.1"/>
</dbReference>
<reference evidence="1 2" key="1">
    <citation type="submission" date="2017-03" db="EMBL/GenBank/DDBJ databases">
        <title>Genome comparison of Photorhabdus luminescens strain 0813-124 phase variants.</title>
        <authorList>
            <person name="Chien C.-C."/>
            <person name="Chen W.-J."/>
            <person name="Shih M.-C."/>
            <person name="Hsieh F.-C."/>
        </authorList>
    </citation>
    <scope>NUCLEOTIDE SEQUENCE [LARGE SCALE GENOMIC DNA]</scope>
    <source>
        <strain evidence="1 2">0813-124 phase II</strain>
    </source>
</reference>
<evidence type="ECO:0000313" key="2">
    <source>
        <dbReference type="Proteomes" id="UP000693715"/>
    </source>
</evidence>
<accession>A0ABX8LZM8</accession>
<name>A0ABX8LZM8_9GAMM</name>